<dbReference type="EMBL" id="JABDJR010000002">
    <property type="protein sequence ID" value="NNF05123.1"/>
    <property type="molecule type" value="Genomic_DNA"/>
</dbReference>
<feature type="transmembrane region" description="Helical" evidence="7">
    <location>
        <begin position="29"/>
        <end position="46"/>
    </location>
</feature>
<keyword evidence="3 6" id="KW-0479">Metal-binding</keyword>
<dbReference type="Gene3D" id="1.10.760.10">
    <property type="entry name" value="Cytochrome c-like domain"/>
    <property type="match status" value="2"/>
</dbReference>
<keyword evidence="2 6" id="KW-0349">Heme</keyword>
<evidence type="ECO:0000256" key="7">
    <source>
        <dbReference type="SAM" id="Phobius"/>
    </source>
</evidence>
<evidence type="ECO:0000256" key="4">
    <source>
        <dbReference type="ARBA" id="ARBA00023002"/>
    </source>
</evidence>
<dbReference type="SUPFAM" id="SSF46626">
    <property type="entry name" value="Cytochrome c"/>
    <property type="match status" value="2"/>
</dbReference>
<keyword evidence="9" id="KW-0575">Peroxidase</keyword>
<gene>
    <name evidence="9" type="ORF">HKN21_00045</name>
</gene>
<sequence length="373" mass="41513">MEPQPGLSKFPSTRIDPAPKEKKLSLSRLIFAPVLLCSILLVFAWGCSSDPASGPTRVTLSVPGFPLYEDPPENPLTVEGIELGRRLFYDKILSGDNTQACASCHDPAFAFSDPRQFSVGIDGIEGTRNAMALINLAWAREVFWDGREPSLEDQARRPVPDEIEMHLPWPEAVAKLQAHPEYPDLFQAAFGSEIVTETAVVRAIAQFERTLVSNNSRYDKFINQEIGFTTQEIQGFLLFFNETGDCFHCHNTPLFTDYRFHNNGLDSDFDSGDQGLGDVTGVALDRKKFRTPTLRNVELTAPYMHDGRFETLEEVVSHYNSGGHFTPTVDPLIRVSVGLGLSEEDEAAIVAFLKTLTDSSFISNPEFLSPFEE</sequence>
<dbReference type="InterPro" id="IPR009056">
    <property type="entry name" value="Cyt_c-like_dom"/>
</dbReference>
<keyword evidence="5 6" id="KW-0408">Iron</keyword>
<name>A0A7Y2H0Y5_UNCEI</name>
<dbReference type="GO" id="GO:0004130">
    <property type="term" value="F:cytochrome-c peroxidase activity"/>
    <property type="evidence" value="ECO:0007669"/>
    <property type="project" value="TreeGrafter"/>
</dbReference>
<comment type="caution">
    <text evidence="9">The sequence shown here is derived from an EMBL/GenBank/DDBJ whole genome shotgun (WGS) entry which is preliminary data.</text>
</comment>
<keyword evidence="7" id="KW-0812">Transmembrane</keyword>
<dbReference type="Pfam" id="PF03150">
    <property type="entry name" value="CCP_MauG"/>
    <property type="match status" value="1"/>
</dbReference>
<accession>A0A7Y2H0Y5</accession>
<evidence type="ECO:0000256" key="2">
    <source>
        <dbReference type="ARBA" id="ARBA00022617"/>
    </source>
</evidence>
<protein>
    <submittedName>
        <fullName evidence="9">Cytochrome-c peroxidase</fullName>
    </submittedName>
</protein>
<evidence type="ECO:0000313" key="9">
    <source>
        <dbReference type="EMBL" id="NNF05123.1"/>
    </source>
</evidence>
<dbReference type="PANTHER" id="PTHR30600">
    <property type="entry name" value="CYTOCHROME C PEROXIDASE-RELATED"/>
    <property type="match status" value="1"/>
</dbReference>
<dbReference type="PROSITE" id="PS51007">
    <property type="entry name" value="CYTC"/>
    <property type="match status" value="1"/>
</dbReference>
<evidence type="ECO:0000256" key="3">
    <source>
        <dbReference type="ARBA" id="ARBA00022723"/>
    </source>
</evidence>
<dbReference type="InterPro" id="IPR004852">
    <property type="entry name" value="Di-haem_cyt_c_peroxidsae"/>
</dbReference>
<dbReference type="GO" id="GO:0009055">
    <property type="term" value="F:electron transfer activity"/>
    <property type="evidence" value="ECO:0007669"/>
    <property type="project" value="InterPro"/>
</dbReference>
<evidence type="ECO:0000313" key="10">
    <source>
        <dbReference type="Proteomes" id="UP000547674"/>
    </source>
</evidence>
<proteinExistence type="predicted"/>
<keyword evidence="7" id="KW-1133">Transmembrane helix</keyword>
<feature type="domain" description="Cytochrome c" evidence="8">
    <location>
        <begin position="230"/>
        <end position="357"/>
    </location>
</feature>
<evidence type="ECO:0000256" key="1">
    <source>
        <dbReference type="ARBA" id="ARBA00004196"/>
    </source>
</evidence>
<reference evidence="9 10" key="1">
    <citation type="submission" date="2020-03" db="EMBL/GenBank/DDBJ databases">
        <title>Metabolic flexibility allows generalist bacteria to become dominant in a frequently disturbed ecosystem.</title>
        <authorList>
            <person name="Chen Y.-J."/>
            <person name="Leung P.M."/>
            <person name="Bay S.K."/>
            <person name="Hugenholtz P."/>
            <person name="Kessler A.J."/>
            <person name="Shelley G."/>
            <person name="Waite D.W."/>
            <person name="Cook P.L."/>
            <person name="Greening C."/>
        </authorList>
    </citation>
    <scope>NUCLEOTIDE SEQUENCE [LARGE SCALE GENOMIC DNA]</scope>
    <source>
        <strain evidence="9">SS_bin_28</strain>
    </source>
</reference>
<keyword evidence="4" id="KW-0560">Oxidoreductase</keyword>
<dbReference type="InterPro" id="IPR051395">
    <property type="entry name" value="Cytochrome_c_Peroxidase/MauG"/>
</dbReference>
<dbReference type="InterPro" id="IPR036909">
    <property type="entry name" value="Cyt_c-like_dom_sf"/>
</dbReference>
<dbReference type="GO" id="GO:0030313">
    <property type="term" value="C:cell envelope"/>
    <property type="evidence" value="ECO:0007669"/>
    <property type="project" value="UniProtKB-SubCell"/>
</dbReference>
<dbReference type="Proteomes" id="UP000547674">
    <property type="component" value="Unassembled WGS sequence"/>
</dbReference>
<evidence type="ECO:0000256" key="6">
    <source>
        <dbReference type="PROSITE-ProRule" id="PRU00433"/>
    </source>
</evidence>
<comment type="subcellular location">
    <subcellularLocation>
        <location evidence="1">Cell envelope</location>
    </subcellularLocation>
</comment>
<evidence type="ECO:0000259" key="8">
    <source>
        <dbReference type="PROSITE" id="PS51007"/>
    </source>
</evidence>
<dbReference type="AlphaFoldDB" id="A0A7Y2H0Y5"/>
<organism evidence="9 10">
    <name type="scientific">Eiseniibacteriota bacterium</name>
    <dbReference type="NCBI Taxonomy" id="2212470"/>
    <lineage>
        <taxon>Bacteria</taxon>
        <taxon>Candidatus Eiseniibacteriota</taxon>
    </lineage>
</organism>
<keyword evidence="7" id="KW-0472">Membrane</keyword>
<evidence type="ECO:0000256" key="5">
    <source>
        <dbReference type="ARBA" id="ARBA00023004"/>
    </source>
</evidence>
<dbReference type="GO" id="GO:0046872">
    <property type="term" value="F:metal ion binding"/>
    <property type="evidence" value="ECO:0007669"/>
    <property type="project" value="UniProtKB-KW"/>
</dbReference>
<dbReference type="GO" id="GO:0020037">
    <property type="term" value="F:heme binding"/>
    <property type="evidence" value="ECO:0007669"/>
    <property type="project" value="InterPro"/>
</dbReference>